<dbReference type="AlphaFoldDB" id="A0A498S920"/>
<evidence type="ECO:0000313" key="4">
    <source>
        <dbReference type="Proteomes" id="UP000276991"/>
    </source>
</evidence>
<evidence type="ECO:0000313" key="3">
    <source>
        <dbReference type="EMBL" id="VBB26498.1"/>
    </source>
</evidence>
<dbReference type="InterPro" id="IPR052618">
    <property type="entry name" value="ComplexI_NDUFA12"/>
</dbReference>
<reference evidence="3 4" key="1">
    <citation type="submission" date="2018-08" db="EMBL/GenBank/DDBJ databases">
        <authorList>
            <person name="Laetsch R D."/>
            <person name="Stevens L."/>
            <person name="Kumar S."/>
            <person name="Blaxter L. M."/>
        </authorList>
    </citation>
    <scope>NUCLEOTIDE SEQUENCE [LARGE SCALE GENOMIC DNA]</scope>
</reference>
<evidence type="ECO:0000256" key="1">
    <source>
        <dbReference type="ARBA" id="ARBA00007355"/>
    </source>
</evidence>
<evidence type="ECO:0008006" key="5">
    <source>
        <dbReference type="Google" id="ProtNLM"/>
    </source>
</evidence>
<dbReference type="PANTHER" id="PTHR32470">
    <property type="entry name" value="ADH DEHYDROGENASE [UBIQUINONE] 1 ALPHA SUBCOMPLEX ASSEMBLY FACTOR 2"/>
    <property type="match status" value="1"/>
</dbReference>
<dbReference type="InterPro" id="IPR007763">
    <property type="entry name" value="NDUFA12"/>
</dbReference>
<dbReference type="PANTHER" id="PTHR32470:SF2">
    <property type="entry name" value="NADH DEHYDROGENASE [UBIQUINONE] 1 ALPHA SUBCOMPLEX ASSEMBLY FACTOR 2"/>
    <property type="match status" value="1"/>
</dbReference>
<dbReference type="GO" id="GO:0045271">
    <property type="term" value="C:respiratory chain complex I"/>
    <property type="evidence" value="ECO:0007669"/>
    <property type="project" value="InterPro"/>
</dbReference>
<dbReference type="GO" id="GO:0032981">
    <property type="term" value="P:mitochondrial respiratory chain complex I assembly"/>
    <property type="evidence" value="ECO:0007669"/>
    <property type="project" value="TreeGrafter"/>
</dbReference>
<feature type="region of interest" description="Disordered" evidence="2">
    <location>
        <begin position="106"/>
        <end position="152"/>
    </location>
</feature>
<evidence type="ECO:0000256" key="2">
    <source>
        <dbReference type="SAM" id="MobiDB-lite"/>
    </source>
</evidence>
<feature type="compositionally biased region" description="Basic and acidic residues" evidence="2">
    <location>
        <begin position="106"/>
        <end position="119"/>
    </location>
</feature>
<accession>A0A498S920</accession>
<keyword evidence="4" id="KW-1185">Reference proteome</keyword>
<protein>
    <recommendedName>
        <fullName evidence="5">NADH dehydrogenase [ubiquinone] 1 alpha subcomplex subunit 12</fullName>
    </recommendedName>
</protein>
<dbReference type="Pfam" id="PF05071">
    <property type="entry name" value="NDUFA12"/>
    <property type="match status" value="1"/>
</dbReference>
<gene>
    <name evidence="3" type="ORF">NAV_LOCUS1328</name>
</gene>
<organism evidence="3 4">
    <name type="scientific">Acanthocheilonema viteae</name>
    <name type="common">Filarial nematode worm</name>
    <name type="synonym">Dipetalonema viteae</name>
    <dbReference type="NCBI Taxonomy" id="6277"/>
    <lineage>
        <taxon>Eukaryota</taxon>
        <taxon>Metazoa</taxon>
        <taxon>Ecdysozoa</taxon>
        <taxon>Nematoda</taxon>
        <taxon>Chromadorea</taxon>
        <taxon>Rhabditida</taxon>
        <taxon>Spirurina</taxon>
        <taxon>Spiruromorpha</taxon>
        <taxon>Filarioidea</taxon>
        <taxon>Onchocercidae</taxon>
        <taxon>Acanthocheilonema</taxon>
    </lineage>
</organism>
<sequence>MNRRPGVLTFIWRNFLDSFNRERFQRTFVGSDEEGNKYYELIKSKRIVNRHNEHYRGFVPGNTSSQLPPPEWLTWLRGIRKSPPTPEEVLANRQASEEIAEKVEKLERDRMNEIPDNTKKMPYMEATSDDFDSQPRGFPRYVEYDKQQSGMS</sequence>
<dbReference type="GO" id="GO:0005739">
    <property type="term" value="C:mitochondrion"/>
    <property type="evidence" value="ECO:0007669"/>
    <property type="project" value="TreeGrafter"/>
</dbReference>
<comment type="similarity">
    <text evidence="1">Belongs to the complex I NDUFA12 subunit family.</text>
</comment>
<dbReference type="OrthoDB" id="10255576at2759"/>
<dbReference type="Proteomes" id="UP000276991">
    <property type="component" value="Unassembled WGS sequence"/>
</dbReference>
<proteinExistence type="inferred from homology"/>
<dbReference type="STRING" id="6277.A0A498S920"/>
<name>A0A498S920_ACAVI</name>
<dbReference type="EMBL" id="UPTC01000111">
    <property type="protein sequence ID" value="VBB26498.1"/>
    <property type="molecule type" value="Genomic_DNA"/>
</dbReference>